<evidence type="ECO:0000256" key="4">
    <source>
        <dbReference type="ARBA" id="ARBA00022475"/>
    </source>
</evidence>
<keyword evidence="7 12" id="KW-0812">Transmembrane</keyword>
<keyword evidence="6 15" id="KW-0808">Transferase</keyword>
<evidence type="ECO:0000313" key="15">
    <source>
        <dbReference type="EMBL" id="TDK33441.1"/>
    </source>
</evidence>
<accession>A0A4R5UE11</accession>
<dbReference type="Pfam" id="PF00672">
    <property type="entry name" value="HAMP"/>
    <property type="match status" value="1"/>
</dbReference>
<evidence type="ECO:0000256" key="6">
    <source>
        <dbReference type="ARBA" id="ARBA00022679"/>
    </source>
</evidence>
<evidence type="ECO:0000256" key="7">
    <source>
        <dbReference type="ARBA" id="ARBA00022692"/>
    </source>
</evidence>
<comment type="caution">
    <text evidence="15">The sequence shown here is derived from an EMBL/GenBank/DDBJ whole genome shotgun (WGS) entry which is preliminary data.</text>
</comment>
<evidence type="ECO:0000256" key="10">
    <source>
        <dbReference type="ARBA" id="ARBA00023012"/>
    </source>
</evidence>
<dbReference type="Gene3D" id="3.30.450.20">
    <property type="entry name" value="PAS domain"/>
    <property type="match status" value="1"/>
</dbReference>
<dbReference type="SMART" id="SM00388">
    <property type="entry name" value="HisKA"/>
    <property type="match status" value="1"/>
</dbReference>
<dbReference type="RefSeq" id="WP_133392895.1">
    <property type="nucleotide sequence ID" value="NZ_SMTG01000002.1"/>
</dbReference>
<dbReference type="NCBIfam" id="NF008312">
    <property type="entry name" value="PRK11100.1"/>
    <property type="match status" value="1"/>
</dbReference>
<dbReference type="PANTHER" id="PTHR45436:SF10">
    <property type="entry name" value="HISTIDINE KINASE"/>
    <property type="match status" value="1"/>
</dbReference>
<evidence type="ECO:0000259" key="14">
    <source>
        <dbReference type="PROSITE" id="PS50885"/>
    </source>
</evidence>
<dbReference type="AlphaFoldDB" id="A0A4R5UE11"/>
<protein>
    <recommendedName>
        <fullName evidence="3">histidine kinase</fullName>
        <ecNumber evidence="3">2.7.13.3</ecNumber>
    </recommendedName>
</protein>
<evidence type="ECO:0000259" key="13">
    <source>
        <dbReference type="PROSITE" id="PS50109"/>
    </source>
</evidence>
<dbReference type="Pfam" id="PF00512">
    <property type="entry name" value="HisKA"/>
    <property type="match status" value="1"/>
</dbReference>
<evidence type="ECO:0000256" key="12">
    <source>
        <dbReference type="SAM" id="Phobius"/>
    </source>
</evidence>
<dbReference type="GO" id="GO:0005886">
    <property type="term" value="C:plasma membrane"/>
    <property type="evidence" value="ECO:0007669"/>
    <property type="project" value="UniProtKB-SubCell"/>
</dbReference>
<feature type="transmembrane region" description="Helical" evidence="12">
    <location>
        <begin position="184"/>
        <end position="206"/>
    </location>
</feature>
<dbReference type="InterPro" id="IPR003594">
    <property type="entry name" value="HATPase_dom"/>
</dbReference>
<keyword evidence="16" id="KW-1185">Reference proteome</keyword>
<evidence type="ECO:0000256" key="2">
    <source>
        <dbReference type="ARBA" id="ARBA00004651"/>
    </source>
</evidence>
<evidence type="ECO:0000256" key="3">
    <source>
        <dbReference type="ARBA" id="ARBA00012438"/>
    </source>
</evidence>
<dbReference type="InterPro" id="IPR003661">
    <property type="entry name" value="HisK_dim/P_dom"/>
</dbReference>
<keyword evidence="10" id="KW-0902">Two-component regulatory system</keyword>
<dbReference type="PRINTS" id="PR00344">
    <property type="entry name" value="BCTRLSENSOR"/>
</dbReference>
<evidence type="ECO:0000256" key="1">
    <source>
        <dbReference type="ARBA" id="ARBA00000085"/>
    </source>
</evidence>
<dbReference type="InterPro" id="IPR003660">
    <property type="entry name" value="HAMP_dom"/>
</dbReference>
<organism evidence="15 16">
    <name type="scientific">Luteimonas terrae</name>
    <dbReference type="NCBI Taxonomy" id="1530191"/>
    <lineage>
        <taxon>Bacteria</taxon>
        <taxon>Pseudomonadati</taxon>
        <taxon>Pseudomonadota</taxon>
        <taxon>Gammaproteobacteria</taxon>
        <taxon>Lysobacterales</taxon>
        <taxon>Lysobacteraceae</taxon>
        <taxon>Luteimonas</taxon>
    </lineage>
</organism>
<dbReference type="CDD" id="cd00082">
    <property type="entry name" value="HisKA"/>
    <property type="match status" value="1"/>
</dbReference>
<keyword evidence="4" id="KW-1003">Cell membrane</keyword>
<dbReference type="InterPro" id="IPR029151">
    <property type="entry name" value="Sensor-like_sf"/>
</dbReference>
<reference evidence="15 16" key="1">
    <citation type="submission" date="2019-03" db="EMBL/GenBank/DDBJ databases">
        <title>Luteimonas zhaokaii sp.nov., isolated from the rectal contents of Plateau pika in Yushu, Qinghai Province, China.</title>
        <authorList>
            <person name="Zhang G."/>
        </authorList>
    </citation>
    <scope>NUCLEOTIDE SEQUENCE [LARGE SCALE GENOMIC DNA]</scope>
    <source>
        <strain evidence="15 16">THG-MD21</strain>
    </source>
</reference>
<name>A0A4R5UE11_9GAMM</name>
<dbReference type="PANTHER" id="PTHR45436">
    <property type="entry name" value="SENSOR HISTIDINE KINASE YKOH"/>
    <property type="match status" value="1"/>
</dbReference>
<evidence type="ECO:0000313" key="16">
    <source>
        <dbReference type="Proteomes" id="UP000295543"/>
    </source>
</evidence>
<keyword evidence="8 15" id="KW-0418">Kinase</keyword>
<dbReference type="InterPro" id="IPR004358">
    <property type="entry name" value="Sig_transdc_His_kin-like_C"/>
</dbReference>
<dbReference type="Gene3D" id="1.10.287.130">
    <property type="match status" value="1"/>
</dbReference>
<dbReference type="GO" id="GO:0000155">
    <property type="term" value="F:phosphorelay sensor kinase activity"/>
    <property type="evidence" value="ECO:0007669"/>
    <property type="project" value="InterPro"/>
</dbReference>
<evidence type="ECO:0000256" key="8">
    <source>
        <dbReference type="ARBA" id="ARBA00022777"/>
    </source>
</evidence>
<dbReference type="OrthoDB" id="9806130at2"/>
<dbReference type="Pfam" id="PF02518">
    <property type="entry name" value="HATPase_c"/>
    <property type="match status" value="1"/>
</dbReference>
<feature type="domain" description="HAMP" evidence="14">
    <location>
        <begin position="204"/>
        <end position="254"/>
    </location>
</feature>
<evidence type="ECO:0000256" key="5">
    <source>
        <dbReference type="ARBA" id="ARBA00022553"/>
    </source>
</evidence>
<dbReference type="SUPFAM" id="SSF103190">
    <property type="entry name" value="Sensory domain-like"/>
    <property type="match status" value="1"/>
</dbReference>
<dbReference type="SUPFAM" id="SSF55874">
    <property type="entry name" value="ATPase domain of HSP90 chaperone/DNA topoisomerase II/histidine kinase"/>
    <property type="match status" value="1"/>
</dbReference>
<evidence type="ECO:0000256" key="11">
    <source>
        <dbReference type="ARBA" id="ARBA00023136"/>
    </source>
</evidence>
<dbReference type="InterPro" id="IPR036097">
    <property type="entry name" value="HisK_dim/P_sf"/>
</dbReference>
<dbReference type="SUPFAM" id="SSF47384">
    <property type="entry name" value="Homodimeric domain of signal transducing histidine kinase"/>
    <property type="match status" value="1"/>
</dbReference>
<dbReference type="Gene3D" id="3.30.565.10">
    <property type="entry name" value="Histidine kinase-like ATPase, C-terminal domain"/>
    <property type="match status" value="1"/>
</dbReference>
<dbReference type="Gene3D" id="6.10.340.10">
    <property type="match status" value="1"/>
</dbReference>
<dbReference type="InterPro" id="IPR050428">
    <property type="entry name" value="TCS_sensor_his_kinase"/>
</dbReference>
<comment type="catalytic activity">
    <reaction evidence="1">
        <text>ATP + protein L-histidine = ADP + protein N-phospho-L-histidine.</text>
        <dbReference type="EC" id="2.7.13.3"/>
    </reaction>
</comment>
<dbReference type="EMBL" id="SMTG01000002">
    <property type="protein sequence ID" value="TDK33441.1"/>
    <property type="molecule type" value="Genomic_DNA"/>
</dbReference>
<dbReference type="Proteomes" id="UP000295543">
    <property type="component" value="Unassembled WGS sequence"/>
</dbReference>
<evidence type="ECO:0000256" key="9">
    <source>
        <dbReference type="ARBA" id="ARBA00022989"/>
    </source>
</evidence>
<dbReference type="SMART" id="SM00304">
    <property type="entry name" value="HAMP"/>
    <property type="match status" value="1"/>
</dbReference>
<feature type="domain" description="Histidine kinase" evidence="13">
    <location>
        <begin position="261"/>
        <end position="474"/>
    </location>
</feature>
<dbReference type="InterPro" id="IPR005467">
    <property type="entry name" value="His_kinase_dom"/>
</dbReference>
<dbReference type="EC" id="2.7.13.3" evidence="3"/>
<dbReference type="PROSITE" id="PS50885">
    <property type="entry name" value="HAMP"/>
    <property type="match status" value="1"/>
</dbReference>
<dbReference type="InterPro" id="IPR036890">
    <property type="entry name" value="HATPase_C_sf"/>
</dbReference>
<comment type="subcellular location">
    <subcellularLocation>
        <location evidence="2">Cell membrane</location>
        <topology evidence="2">Multi-pass membrane protein</topology>
    </subcellularLocation>
</comment>
<proteinExistence type="predicted"/>
<keyword evidence="9 12" id="KW-1133">Transmembrane helix</keyword>
<dbReference type="PROSITE" id="PS50109">
    <property type="entry name" value="HIS_KIN"/>
    <property type="match status" value="1"/>
</dbReference>
<sequence>MRIGLRILLGYFLIVALAAFLLMRVFTQEIKPGVRQAMEDTLADTANVLAELATDDFLAGRIDDGRFATRVRALRERTIDASIWGFRKAQADYRVYVTDAAGTVVFDSSGRDRGRDFSRWNDVYLTLRGRYGARSTRSDPADDGTSVMHVAAPIRDGNRIVGVLTVAKPNSAIAPFIARSERTILRWGFVLLGTALAVGLLAAWWLSRQLGGLRRYADKVTAGERATLPRAAGEFGDLGRALETMRERLEGKQYVERYVHALTHELKAPLAAVRSASELLEAPLPEADRARFAASVREQSERMAQMIDKLLALAAVEHRQRIEDPADIDVATLVDAAVAPFADRDVAVRVRQASDIPVPRTRGDVFLLRQLLSNLVDNACDFSPPGGTVDVSVSVTADRLRIAVADRGPGIPDYALPRVFERFYSLPRPGGRSRSSGLGLAFAAEVATLHGGDVRLENRDGGGTLATLELPLAPAG</sequence>
<keyword evidence="5" id="KW-0597">Phosphoprotein</keyword>
<keyword evidence="11 12" id="KW-0472">Membrane</keyword>
<dbReference type="CDD" id="cd18773">
    <property type="entry name" value="PDC1_HK_sensor"/>
    <property type="match status" value="1"/>
</dbReference>
<gene>
    <name evidence="15" type="primary">creC</name>
    <name evidence="15" type="ORF">E2F49_05355</name>
</gene>
<dbReference type="SMART" id="SM00387">
    <property type="entry name" value="HATPase_c"/>
    <property type="match status" value="1"/>
</dbReference>